<name>A0A4Q0NY56_9FLAO</name>
<keyword evidence="2" id="KW-1185">Reference proteome</keyword>
<dbReference type="EMBL" id="QOVI01000002">
    <property type="protein sequence ID" value="RXG16589.1"/>
    <property type="molecule type" value="Genomic_DNA"/>
</dbReference>
<sequence>MNLAAFAISIVIVNNYFFKKDKIGGFIIYIPPFYEIKNLINLKISYSQRNIEIVLLL</sequence>
<dbReference type="AlphaFoldDB" id="A0A4Q0NY56"/>
<evidence type="ECO:0000313" key="1">
    <source>
        <dbReference type="EMBL" id="RXG16589.1"/>
    </source>
</evidence>
<evidence type="ECO:0000313" key="2">
    <source>
        <dbReference type="Proteomes" id="UP000289821"/>
    </source>
</evidence>
<organism evidence="1 2">
    <name type="scientific">Leeuwenhoekiella aestuarii</name>
    <dbReference type="NCBI Taxonomy" id="2249426"/>
    <lineage>
        <taxon>Bacteria</taxon>
        <taxon>Pseudomonadati</taxon>
        <taxon>Bacteroidota</taxon>
        <taxon>Flavobacteriia</taxon>
        <taxon>Flavobacteriales</taxon>
        <taxon>Flavobacteriaceae</taxon>
        <taxon>Leeuwenhoekiella</taxon>
    </lineage>
</organism>
<proteinExistence type="predicted"/>
<gene>
    <name evidence="1" type="ORF">DSM04_102170</name>
</gene>
<dbReference type="Proteomes" id="UP000289821">
    <property type="component" value="Unassembled WGS sequence"/>
</dbReference>
<accession>A0A4Q0NY56</accession>
<reference evidence="1 2" key="1">
    <citation type="submission" date="2018-07" db="EMBL/GenBank/DDBJ databases">
        <title>Leeuwenhoekiella genomics.</title>
        <authorList>
            <person name="Tahon G."/>
            <person name="Willems A."/>
        </authorList>
    </citation>
    <scope>NUCLEOTIDE SEQUENCE [LARGE SCALE GENOMIC DNA]</scope>
    <source>
        <strain evidence="1 2">R-50232</strain>
    </source>
</reference>
<comment type="caution">
    <text evidence="1">The sequence shown here is derived from an EMBL/GenBank/DDBJ whole genome shotgun (WGS) entry which is preliminary data.</text>
</comment>
<protein>
    <submittedName>
        <fullName evidence="1">Uncharacterized protein</fullName>
    </submittedName>
</protein>